<evidence type="ECO:0000313" key="3">
    <source>
        <dbReference type="Proteomes" id="UP000809829"/>
    </source>
</evidence>
<dbReference type="RefSeq" id="WP_205187615.1">
    <property type="nucleotide sequence ID" value="NZ_JAFBFC010000004.1"/>
</dbReference>
<feature type="transmembrane region" description="Helical" evidence="1">
    <location>
        <begin position="37"/>
        <end position="56"/>
    </location>
</feature>
<evidence type="ECO:0008006" key="4">
    <source>
        <dbReference type="Google" id="ProtNLM"/>
    </source>
</evidence>
<evidence type="ECO:0000256" key="1">
    <source>
        <dbReference type="SAM" id="Phobius"/>
    </source>
</evidence>
<gene>
    <name evidence="2" type="ORF">JOC83_002509</name>
</gene>
<organism evidence="2 3">
    <name type="scientific">Priestia iocasae</name>
    <dbReference type="NCBI Taxonomy" id="2291674"/>
    <lineage>
        <taxon>Bacteria</taxon>
        <taxon>Bacillati</taxon>
        <taxon>Bacillota</taxon>
        <taxon>Bacilli</taxon>
        <taxon>Bacillales</taxon>
        <taxon>Bacillaceae</taxon>
        <taxon>Priestia</taxon>
    </lineage>
</organism>
<dbReference type="Proteomes" id="UP000809829">
    <property type="component" value="Unassembled WGS sequence"/>
</dbReference>
<accession>A0ABS2QW05</accession>
<keyword evidence="1" id="KW-0812">Transmembrane</keyword>
<feature type="transmembrane region" description="Helical" evidence="1">
    <location>
        <begin position="6"/>
        <end position="25"/>
    </location>
</feature>
<keyword evidence="1" id="KW-0472">Membrane</keyword>
<name>A0ABS2QW05_9BACI</name>
<evidence type="ECO:0000313" key="2">
    <source>
        <dbReference type="EMBL" id="MBM7703660.1"/>
    </source>
</evidence>
<reference evidence="2 3" key="1">
    <citation type="submission" date="2021-01" db="EMBL/GenBank/DDBJ databases">
        <title>Genomic Encyclopedia of Type Strains, Phase IV (KMG-IV): sequencing the most valuable type-strain genomes for metagenomic binning, comparative biology and taxonomic classification.</title>
        <authorList>
            <person name="Goeker M."/>
        </authorList>
    </citation>
    <scope>NUCLEOTIDE SEQUENCE [LARGE SCALE GENOMIC DNA]</scope>
    <source>
        <strain evidence="2 3">DSM 104297</strain>
    </source>
</reference>
<keyword evidence="1" id="KW-1133">Transmembrane helix</keyword>
<sequence>MSLVGGLVYVGIIFIFLLTIVTAFLKAAYPTRRYEYKIALGLFGLSLILIGINFVVTGGFEQLALTFVGIMIIVGTTVVTALNLFLKRIAS</sequence>
<keyword evidence="3" id="KW-1185">Reference proteome</keyword>
<proteinExistence type="predicted"/>
<dbReference type="EMBL" id="JAFBFC010000004">
    <property type="protein sequence ID" value="MBM7703660.1"/>
    <property type="molecule type" value="Genomic_DNA"/>
</dbReference>
<dbReference type="Pfam" id="PF14150">
    <property type="entry name" value="YesK"/>
    <property type="match status" value="1"/>
</dbReference>
<feature type="transmembrane region" description="Helical" evidence="1">
    <location>
        <begin position="62"/>
        <end position="86"/>
    </location>
</feature>
<protein>
    <recommendedName>
        <fullName evidence="4">YesK-like protein</fullName>
    </recommendedName>
</protein>
<comment type="caution">
    <text evidence="2">The sequence shown here is derived from an EMBL/GenBank/DDBJ whole genome shotgun (WGS) entry which is preliminary data.</text>
</comment>
<dbReference type="InterPro" id="IPR025434">
    <property type="entry name" value="YesK-like"/>
</dbReference>